<dbReference type="Proteomes" id="UP000229498">
    <property type="component" value="Unassembled WGS sequence"/>
</dbReference>
<keyword evidence="2 8" id="KW-0812">Transmembrane</keyword>
<dbReference type="GO" id="GO:0035556">
    <property type="term" value="P:intracellular signal transduction"/>
    <property type="evidence" value="ECO:0007669"/>
    <property type="project" value="InterPro"/>
</dbReference>
<dbReference type="PROSITE" id="PS00452">
    <property type="entry name" value="GUANYLATE_CYCLASE_1"/>
    <property type="match status" value="1"/>
</dbReference>
<evidence type="ECO:0000256" key="6">
    <source>
        <dbReference type="ARBA" id="ARBA00023239"/>
    </source>
</evidence>
<dbReference type="PANTHER" id="PTHR11920:SF335">
    <property type="entry name" value="GUANYLATE CYCLASE"/>
    <property type="match status" value="1"/>
</dbReference>
<dbReference type="GO" id="GO:0004383">
    <property type="term" value="F:guanylate cyclase activity"/>
    <property type="evidence" value="ECO:0007669"/>
    <property type="project" value="TreeGrafter"/>
</dbReference>
<evidence type="ECO:0000256" key="1">
    <source>
        <dbReference type="ARBA" id="ARBA00004370"/>
    </source>
</evidence>
<gene>
    <name evidence="10" type="ORF">CVT23_14880</name>
</gene>
<dbReference type="GO" id="GO:0001653">
    <property type="term" value="F:peptide receptor activity"/>
    <property type="evidence" value="ECO:0007669"/>
    <property type="project" value="TreeGrafter"/>
</dbReference>
<dbReference type="EMBL" id="PHIG01000038">
    <property type="protein sequence ID" value="PJK28911.1"/>
    <property type="molecule type" value="Genomic_DNA"/>
</dbReference>
<dbReference type="InterPro" id="IPR001054">
    <property type="entry name" value="A/G_cyclase"/>
</dbReference>
<accession>A0A2M9FZL0</accession>
<dbReference type="Gene3D" id="3.30.70.1230">
    <property type="entry name" value="Nucleotide cyclase"/>
    <property type="match status" value="1"/>
</dbReference>
<dbReference type="InterPro" id="IPR029787">
    <property type="entry name" value="Nucleotide_cyclase"/>
</dbReference>
<keyword evidence="11" id="KW-1185">Reference proteome</keyword>
<comment type="similarity">
    <text evidence="7">Belongs to the adenylyl cyclase class-4/guanylyl cyclase family.</text>
</comment>
<feature type="transmembrane region" description="Helical" evidence="8">
    <location>
        <begin position="183"/>
        <end position="201"/>
    </location>
</feature>
<evidence type="ECO:0000313" key="10">
    <source>
        <dbReference type="EMBL" id="PJK28911.1"/>
    </source>
</evidence>
<dbReference type="GO" id="GO:0004016">
    <property type="term" value="F:adenylate cyclase activity"/>
    <property type="evidence" value="ECO:0007669"/>
    <property type="project" value="TreeGrafter"/>
</dbReference>
<dbReference type="GO" id="GO:0000166">
    <property type="term" value="F:nucleotide binding"/>
    <property type="evidence" value="ECO:0007669"/>
    <property type="project" value="UniProtKB-KW"/>
</dbReference>
<dbReference type="GO" id="GO:0007168">
    <property type="term" value="P:receptor guanylyl cyclase signaling pathway"/>
    <property type="evidence" value="ECO:0007669"/>
    <property type="project" value="TreeGrafter"/>
</dbReference>
<dbReference type="AlphaFoldDB" id="A0A2M9FZL0"/>
<feature type="transmembrane region" description="Helical" evidence="8">
    <location>
        <begin position="159"/>
        <end position="177"/>
    </location>
</feature>
<feature type="transmembrane region" description="Helical" evidence="8">
    <location>
        <begin position="107"/>
        <end position="127"/>
    </location>
</feature>
<evidence type="ECO:0000256" key="2">
    <source>
        <dbReference type="ARBA" id="ARBA00022692"/>
    </source>
</evidence>
<dbReference type="PROSITE" id="PS50125">
    <property type="entry name" value="GUANYLATE_CYCLASE_2"/>
    <property type="match status" value="1"/>
</dbReference>
<dbReference type="GO" id="GO:0005886">
    <property type="term" value="C:plasma membrane"/>
    <property type="evidence" value="ECO:0007669"/>
    <property type="project" value="TreeGrafter"/>
</dbReference>
<organism evidence="10 11">
    <name type="scientific">Minwuia thermotolerans</name>
    <dbReference type="NCBI Taxonomy" id="2056226"/>
    <lineage>
        <taxon>Bacteria</taxon>
        <taxon>Pseudomonadati</taxon>
        <taxon>Pseudomonadota</taxon>
        <taxon>Alphaproteobacteria</taxon>
        <taxon>Minwuiales</taxon>
        <taxon>Minwuiaceae</taxon>
        <taxon>Minwuia</taxon>
    </lineage>
</organism>
<keyword evidence="4 8" id="KW-1133">Transmembrane helix</keyword>
<comment type="subcellular location">
    <subcellularLocation>
        <location evidence="1">Membrane</location>
    </subcellularLocation>
</comment>
<dbReference type="PANTHER" id="PTHR11920">
    <property type="entry name" value="GUANYLYL CYCLASE"/>
    <property type="match status" value="1"/>
</dbReference>
<sequence length="437" mass="48282">MRFLHTHIGRDTAERGLPPMHPLTLRFVDREWDARYRETQREDNLRTVRLAFLITIAINLVFVPQDLFFFPENAETIALVRALGVNGLFLAILGLSYTQHFRTRWPALLMLGALVYTLFQALANVYGGQPAPLDHAFVIVIFAIYALFPFFYIQAVVTALLATALFVAITLGLAWPPPDFQQAIYAVMLMLTANIIGLIALRRVEKLRRLDFANNDLIDRERARVRELLDRILPKSVAARLRDGESQVVEQLADVTVLFADVEGFTNIAAECAPEETLAMLSDTFERFDRLTRKHGVEKIKTIGDAYMVAAGAPKGSTADARAAAGLALDMLASMSDCRRPDGTPLNIRIGMARGAIIAGVVGDSRFLYDLWGDAVNTASRMETTGAPGRIQVTREVVEALDGAYAFEARGEVEVKGKGMMPTWWLLGPVAASEAAD</sequence>
<reference evidence="10 11" key="1">
    <citation type="submission" date="2017-11" db="EMBL/GenBank/DDBJ databases">
        <title>Draft genome sequence of Rhizobiales bacterium SY3-13.</title>
        <authorList>
            <person name="Sun C."/>
        </authorList>
    </citation>
    <scope>NUCLEOTIDE SEQUENCE [LARGE SCALE GENOMIC DNA]</scope>
    <source>
        <strain evidence="10 11">SY3-13</strain>
    </source>
</reference>
<keyword evidence="6 7" id="KW-0456">Lyase</keyword>
<keyword evidence="3" id="KW-0547">Nucleotide-binding</keyword>
<dbReference type="InterPro" id="IPR018297">
    <property type="entry name" value="A/G_cyclase_CS"/>
</dbReference>
<name>A0A2M9FZL0_9PROT</name>
<dbReference type="RefSeq" id="WP_109795016.1">
    <property type="nucleotide sequence ID" value="NZ_PIGG01000053.1"/>
</dbReference>
<dbReference type="CDD" id="cd07302">
    <property type="entry name" value="CHD"/>
    <property type="match status" value="1"/>
</dbReference>
<comment type="caution">
    <text evidence="10">The sequence shown here is derived from an EMBL/GenBank/DDBJ whole genome shotgun (WGS) entry which is preliminary data.</text>
</comment>
<feature type="transmembrane region" description="Helical" evidence="8">
    <location>
        <begin position="50"/>
        <end position="70"/>
    </location>
</feature>
<feature type="transmembrane region" description="Helical" evidence="8">
    <location>
        <begin position="76"/>
        <end position="95"/>
    </location>
</feature>
<dbReference type="SMART" id="SM00044">
    <property type="entry name" value="CYCc"/>
    <property type="match status" value="1"/>
</dbReference>
<dbReference type="OrthoDB" id="315417at2"/>
<dbReference type="SUPFAM" id="SSF55073">
    <property type="entry name" value="Nucleotide cyclase"/>
    <property type="match status" value="1"/>
</dbReference>
<evidence type="ECO:0000256" key="5">
    <source>
        <dbReference type="ARBA" id="ARBA00023136"/>
    </source>
</evidence>
<feature type="transmembrane region" description="Helical" evidence="8">
    <location>
        <begin position="133"/>
        <end position="152"/>
    </location>
</feature>
<evidence type="ECO:0000256" key="3">
    <source>
        <dbReference type="ARBA" id="ARBA00022741"/>
    </source>
</evidence>
<dbReference type="InterPro" id="IPR050401">
    <property type="entry name" value="Cyclic_nucleotide_synthase"/>
</dbReference>
<keyword evidence="5 8" id="KW-0472">Membrane</keyword>
<evidence type="ECO:0000256" key="4">
    <source>
        <dbReference type="ARBA" id="ARBA00022989"/>
    </source>
</evidence>
<evidence type="ECO:0000256" key="7">
    <source>
        <dbReference type="RuleBase" id="RU000405"/>
    </source>
</evidence>
<evidence type="ECO:0000256" key="8">
    <source>
        <dbReference type="SAM" id="Phobius"/>
    </source>
</evidence>
<evidence type="ECO:0000313" key="11">
    <source>
        <dbReference type="Proteomes" id="UP000229498"/>
    </source>
</evidence>
<proteinExistence type="inferred from homology"/>
<dbReference type="Pfam" id="PF00211">
    <property type="entry name" value="Guanylate_cyc"/>
    <property type="match status" value="1"/>
</dbReference>
<protein>
    <recommendedName>
        <fullName evidence="9">Guanylate cyclase domain-containing protein</fullName>
    </recommendedName>
</protein>
<feature type="domain" description="Guanylate cyclase" evidence="9">
    <location>
        <begin position="256"/>
        <end position="383"/>
    </location>
</feature>
<evidence type="ECO:0000259" key="9">
    <source>
        <dbReference type="PROSITE" id="PS50125"/>
    </source>
</evidence>